<keyword evidence="3" id="KW-0812">Transmembrane</keyword>
<dbReference type="InterPro" id="IPR023365">
    <property type="entry name" value="Sortase_dom-sf"/>
</dbReference>
<dbReference type="CDD" id="cd05827">
    <property type="entry name" value="Sortase_C"/>
    <property type="match status" value="1"/>
</dbReference>
<keyword evidence="3" id="KW-0472">Membrane</keyword>
<dbReference type="SUPFAM" id="SSF63817">
    <property type="entry name" value="Sortase"/>
    <property type="match status" value="1"/>
</dbReference>
<feature type="active site" description="Proton donor/acceptor" evidence="2">
    <location>
        <position position="147"/>
    </location>
</feature>
<evidence type="ECO:0000313" key="5">
    <source>
        <dbReference type="Proteomes" id="UP000030019"/>
    </source>
</evidence>
<dbReference type="PATRIC" id="fig|176090.4.peg.1624"/>
<name>A0A0A0DD13_9STRE</name>
<comment type="caution">
    <text evidence="4">The sequence shown here is derived from an EMBL/GenBank/DDBJ whole genome shotgun (WGS) entry which is preliminary data.</text>
</comment>
<dbReference type="STRING" id="176090.SSIN_1677"/>
<proteinExistence type="predicted"/>
<keyword evidence="1" id="KW-0378">Hydrolase</keyword>
<dbReference type="Gene3D" id="2.40.260.10">
    <property type="entry name" value="Sortase"/>
    <property type="match status" value="1"/>
</dbReference>
<dbReference type="GO" id="GO:0016787">
    <property type="term" value="F:hydrolase activity"/>
    <property type="evidence" value="ECO:0007669"/>
    <property type="project" value="UniProtKB-KW"/>
</dbReference>
<feature type="transmembrane region" description="Helical" evidence="3">
    <location>
        <begin position="7"/>
        <end position="25"/>
    </location>
</feature>
<organism evidence="4 5">
    <name type="scientific">Streptococcus sinensis</name>
    <dbReference type="NCBI Taxonomy" id="176090"/>
    <lineage>
        <taxon>Bacteria</taxon>
        <taxon>Bacillati</taxon>
        <taxon>Bacillota</taxon>
        <taxon>Bacilli</taxon>
        <taxon>Lactobacillales</taxon>
        <taxon>Streptococcaceae</taxon>
        <taxon>Streptococcus</taxon>
    </lineage>
</organism>
<keyword evidence="3" id="KW-1133">Transmembrane helix</keyword>
<protein>
    <submittedName>
        <fullName evidence="4">Sortase A, LPXTG specific</fullName>
    </submittedName>
</protein>
<evidence type="ECO:0000313" key="4">
    <source>
        <dbReference type="EMBL" id="KGM36591.1"/>
    </source>
</evidence>
<dbReference type="NCBIfam" id="NF033745">
    <property type="entry name" value="class_C_sortase"/>
    <property type="match status" value="1"/>
</dbReference>
<dbReference type="Pfam" id="PF04203">
    <property type="entry name" value="Sortase"/>
    <property type="match status" value="1"/>
</dbReference>
<accession>A0A0A0DD13</accession>
<dbReference type="eggNOG" id="COG3764">
    <property type="taxonomic scope" value="Bacteria"/>
</dbReference>
<sequence>MKKFFNLLTNLTIIAGILIISYPVISQIYYNYQTKQEVKDFDSSAQKLTSEDVAERIKLATAYNRSLQNLAITDPYTKEENAKGQAEYARMLTVHEKIGRISIPKIDVDLPIYAGSSEEVLQKGVGHLEGTSLPIGGQNTHTVLTAHTGLPNNRLFTDLDKMKVGDKFFIQNIAETLAYEVDSITVIEPTQFDSLNIVPDKDYVTLLTCTPYMINSHRLLVRGHRIPYKPSEEKVKNPISHISIPPLYLVVFAILFLIFIILAWNKWKSKKA</sequence>
<dbReference type="InterPro" id="IPR042002">
    <property type="entry name" value="Sortase_C"/>
</dbReference>
<dbReference type="RefSeq" id="WP_037617787.1">
    <property type="nucleotide sequence ID" value="NZ_JABTYC020000012.1"/>
</dbReference>
<evidence type="ECO:0000256" key="3">
    <source>
        <dbReference type="SAM" id="Phobius"/>
    </source>
</evidence>
<feature type="transmembrane region" description="Helical" evidence="3">
    <location>
        <begin position="246"/>
        <end position="264"/>
    </location>
</feature>
<evidence type="ECO:0000256" key="2">
    <source>
        <dbReference type="PIRSR" id="PIRSR605754-1"/>
    </source>
</evidence>
<dbReference type="Proteomes" id="UP000030019">
    <property type="component" value="Unassembled WGS sequence"/>
</dbReference>
<dbReference type="InterPro" id="IPR005754">
    <property type="entry name" value="Sortase"/>
</dbReference>
<evidence type="ECO:0000256" key="1">
    <source>
        <dbReference type="ARBA" id="ARBA00022801"/>
    </source>
</evidence>
<dbReference type="NCBIfam" id="TIGR01076">
    <property type="entry name" value="sortase_fam"/>
    <property type="match status" value="1"/>
</dbReference>
<gene>
    <name evidence="4" type="ORF">SSIN_1677</name>
</gene>
<keyword evidence="5" id="KW-1185">Reference proteome</keyword>
<dbReference type="AlphaFoldDB" id="A0A0A0DD13"/>
<reference evidence="4 5" key="1">
    <citation type="submission" date="2014-06" db="EMBL/GenBank/DDBJ databases">
        <authorList>
            <person name="Teng J.L."/>
            <person name="Huang Y."/>
            <person name="Tse H."/>
            <person name="Lau S.K."/>
            <person name="Woo P.C."/>
        </authorList>
    </citation>
    <scope>NUCLEOTIDE SEQUENCE [LARGE SCALE GENOMIC DNA]</scope>
    <source>
        <strain evidence="4 5">HKU4</strain>
    </source>
</reference>
<feature type="active site" description="Acyl-thioester intermediate" evidence="2">
    <location>
        <position position="209"/>
    </location>
</feature>
<dbReference type="EMBL" id="JPEN01000097">
    <property type="protein sequence ID" value="KGM36591.1"/>
    <property type="molecule type" value="Genomic_DNA"/>
</dbReference>